<accession>A0A8J6CHQ4</accession>
<feature type="region of interest" description="Disordered" evidence="11">
    <location>
        <begin position="596"/>
        <end position="638"/>
    </location>
</feature>
<keyword evidence="4" id="KW-0808">Transferase</keyword>
<keyword evidence="3" id="KW-0723">Serine/threonine-protein kinase</keyword>
<dbReference type="AlphaFoldDB" id="A0A8J6CHQ4"/>
<dbReference type="EC" id="2.7.11.1" evidence="2"/>
<feature type="domain" description="Protein kinase" evidence="12">
    <location>
        <begin position="131"/>
        <end position="417"/>
    </location>
</feature>
<proteinExistence type="inferred from homology"/>
<reference evidence="13" key="1">
    <citation type="submission" date="2021-05" db="EMBL/GenBank/DDBJ databases">
        <title>The genome of the haptophyte Pavlova lutheri (Diacronema luteri, Pavlovales) - a model for lipid biosynthesis in eukaryotic algae.</title>
        <authorList>
            <person name="Hulatt C.J."/>
            <person name="Posewitz M.C."/>
        </authorList>
    </citation>
    <scope>NUCLEOTIDE SEQUENCE</scope>
    <source>
        <strain evidence="13">NIVA-4/92</strain>
    </source>
</reference>
<keyword evidence="6" id="KW-0418">Kinase</keyword>
<evidence type="ECO:0000256" key="6">
    <source>
        <dbReference type="ARBA" id="ARBA00022777"/>
    </source>
</evidence>
<feature type="region of interest" description="Disordered" evidence="11">
    <location>
        <begin position="100"/>
        <end position="125"/>
    </location>
</feature>
<evidence type="ECO:0000313" key="13">
    <source>
        <dbReference type="EMBL" id="KAG8467993.1"/>
    </source>
</evidence>
<feature type="binding site" evidence="10">
    <location>
        <position position="160"/>
    </location>
    <ligand>
        <name>ATP</name>
        <dbReference type="ChEBI" id="CHEBI:30616"/>
    </ligand>
</feature>
<dbReference type="GO" id="GO:0005524">
    <property type="term" value="F:ATP binding"/>
    <property type="evidence" value="ECO:0007669"/>
    <property type="project" value="UniProtKB-UniRule"/>
</dbReference>
<dbReference type="InterPro" id="IPR017441">
    <property type="entry name" value="Protein_kinase_ATP_BS"/>
</dbReference>
<evidence type="ECO:0000256" key="1">
    <source>
        <dbReference type="ARBA" id="ARBA00010886"/>
    </source>
</evidence>
<dbReference type="PANTHER" id="PTHR43671">
    <property type="entry name" value="SERINE/THREONINE-PROTEIN KINASE NEK"/>
    <property type="match status" value="1"/>
</dbReference>
<organism evidence="13 14">
    <name type="scientific">Diacronema lutheri</name>
    <name type="common">Unicellular marine alga</name>
    <name type="synonym">Monochrysis lutheri</name>
    <dbReference type="NCBI Taxonomy" id="2081491"/>
    <lineage>
        <taxon>Eukaryota</taxon>
        <taxon>Haptista</taxon>
        <taxon>Haptophyta</taxon>
        <taxon>Pavlovophyceae</taxon>
        <taxon>Pavlovales</taxon>
        <taxon>Pavlovaceae</taxon>
        <taxon>Diacronema</taxon>
    </lineage>
</organism>
<dbReference type="InterPro" id="IPR000719">
    <property type="entry name" value="Prot_kinase_dom"/>
</dbReference>
<evidence type="ECO:0000256" key="10">
    <source>
        <dbReference type="PROSITE-ProRule" id="PRU10141"/>
    </source>
</evidence>
<sequence>MALQRRERRARAPADVGAPAAEALDGGALCVAGAPNAELVPERAEHTLSADAAAVVDRASGTPVTEFDVRTDAEALAERRRRRRAARQLQLAAENARSPLAAGQADVARAPEAEARRPTAFETPSSKLARYTPLRELGRGTFGVASLVRDERTGSLSVLKRIECESLEEANDALAEAAALASVRSAHVLSLREHLLEYDERNGVLCVCILTDYCAGGDLAARIAAARTSRARFSERCVLAWILQLAEGLADIHAEGMIHRDLKPANVLLVARARDAPGSAAAPGFIDDTCGGLRICDLGVATLRGCVGARTVVGSPAYMAPEVSRAEGTGESAGGYGRLADIWSLGVLLVELTTLRRPRLHAEPAHGLRVAARECAAAVKAAGYSAGLTALALAMLSLAPAERPDALRAADAARVLLAAGGWACEPVGAPDERCQRRPSAGSDGARRHLAAPCLRSQGVDGCRVVSSARSADGGSAGGARACRVALPASERVHMEVDCTCEPWAVGSGQALTGRLVLTSTLLIFCPRAADERAVREPTALPLDRIVEMRVHSLGEDGGAIRVRTADGLELALGGILSCTAVQLAVSDRILALGGPQARAPPAQPAHATPAAARGGGDAFRSPRALPARPMRSASQSDPGLQQVVELGVHGIARAGADVAEACALM</sequence>
<dbReference type="OrthoDB" id="541276at2759"/>
<evidence type="ECO:0000256" key="3">
    <source>
        <dbReference type="ARBA" id="ARBA00022527"/>
    </source>
</evidence>
<feature type="compositionally biased region" description="Basic and acidic residues" evidence="11">
    <location>
        <begin position="109"/>
        <end position="119"/>
    </location>
</feature>
<evidence type="ECO:0000256" key="9">
    <source>
        <dbReference type="ARBA" id="ARBA00048679"/>
    </source>
</evidence>
<evidence type="ECO:0000256" key="8">
    <source>
        <dbReference type="ARBA" id="ARBA00047899"/>
    </source>
</evidence>
<evidence type="ECO:0000256" key="4">
    <source>
        <dbReference type="ARBA" id="ARBA00022679"/>
    </source>
</evidence>
<protein>
    <recommendedName>
        <fullName evidence="2">non-specific serine/threonine protein kinase</fullName>
        <ecNumber evidence="2">2.7.11.1</ecNumber>
    </recommendedName>
</protein>
<comment type="catalytic activity">
    <reaction evidence="8">
        <text>L-threonyl-[protein] + ATP = O-phospho-L-threonyl-[protein] + ADP + H(+)</text>
        <dbReference type="Rhea" id="RHEA:46608"/>
        <dbReference type="Rhea" id="RHEA-COMP:11060"/>
        <dbReference type="Rhea" id="RHEA-COMP:11605"/>
        <dbReference type="ChEBI" id="CHEBI:15378"/>
        <dbReference type="ChEBI" id="CHEBI:30013"/>
        <dbReference type="ChEBI" id="CHEBI:30616"/>
        <dbReference type="ChEBI" id="CHEBI:61977"/>
        <dbReference type="ChEBI" id="CHEBI:456216"/>
        <dbReference type="EC" id="2.7.11.1"/>
    </reaction>
</comment>
<evidence type="ECO:0000256" key="5">
    <source>
        <dbReference type="ARBA" id="ARBA00022741"/>
    </source>
</evidence>
<keyword evidence="7 10" id="KW-0067">ATP-binding</keyword>
<dbReference type="EMBL" id="JAGTXO010000005">
    <property type="protein sequence ID" value="KAG8467993.1"/>
    <property type="molecule type" value="Genomic_DNA"/>
</dbReference>
<comment type="similarity">
    <text evidence="1">Belongs to the protein kinase superfamily. NEK Ser/Thr protein kinase family. NIMA subfamily.</text>
</comment>
<dbReference type="Gene3D" id="1.10.510.10">
    <property type="entry name" value="Transferase(Phosphotransferase) domain 1"/>
    <property type="match status" value="1"/>
</dbReference>
<evidence type="ECO:0000259" key="12">
    <source>
        <dbReference type="PROSITE" id="PS50011"/>
    </source>
</evidence>
<evidence type="ECO:0000256" key="7">
    <source>
        <dbReference type="ARBA" id="ARBA00022840"/>
    </source>
</evidence>
<dbReference type="PROSITE" id="PS50011">
    <property type="entry name" value="PROTEIN_KINASE_DOM"/>
    <property type="match status" value="1"/>
</dbReference>
<dbReference type="InterPro" id="IPR011009">
    <property type="entry name" value="Kinase-like_dom_sf"/>
</dbReference>
<evidence type="ECO:0000313" key="14">
    <source>
        <dbReference type="Proteomes" id="UP000751190"/>
    </source>
</evidence>
<comment type="catalytic activity">
    <reaction evidence="9">
        <text>L-seryl-[protein] + ATP = O-phospho-L-seryl-[protein] + ADP + H(+)</text>
        <dbReference type="Rhea" id="RHEA:17989"/>
        <dbReference type="Rhea" id="RHEA-COMP:9863"/>
        <dbReference type="Rhea" id="RHEA-COMP:11604"/>
        <dbReference type="ChEBI" id="CHEBI:15378"/>
        <dbReference type="ChEBI" id="CHEBI:29999"/>
        <dbReference type="ChEBI" id="CHEBI:30616"/>
        <dbReference type="ChEBI" id="CHEBI:83421"/>
        <dbReference type="ChEBI" id="CHEBI:456216"/>
        <dbReference type="EC" id="2.7.11.1"/>
    </reaction>
</comment>
<dbReference type="InterPro" id="IPR050660">
    <property type="entry name" value="NEK_Ser/Thr_kinase"/>
</dbReference>
<dbReference type="Proteomes" id="UP000751190">
    <property type="component" value="Unassembled WGS sequence"/>
</dbReference>
<keyword evidence="5 10" id="KW-0547">Nucleotide-binding</keyword>
<dbReference type="PROSITE" id="PS00107">
    <property type="entry name" value="PROTEIN_KINASE_ATP"/>
    <property type="match status" value="1"/>
</dbReference>
<dbReference type="PROSITE" id="PS00108">
    <property type="entry name" value="PROTEIN_KINASE_ST"/>
    <property type="match status" value="1"/>
</dbReference>
<dbReference type="SUPFAM" id="SSF56112">
    <property type="entry name" value="Protein kinase-like (PK-like)"/>
    <property type="match status" value="1"/>
</dbReference>
<dbReference type="GO" id="GO:0004674">
    <property type="term" value="F:protein serine/threonine kinase activity"/>
    <property type="evidence" value="ECO:0007669"/>
    <property type="project" value="UniProtKB-KW"/>
</dbReference>
<evidence type="ECO:0000256" key="11">
    <source>
        <dbReference type="SAM" id="MobiDB-lite"/>
    </source>
</evidence>
<name>A0A8J6CHQ4_DIALT</name>
<feature type="compositionally biased region" description="Low complexity" evidence="11">
    <location>
        <begin position="596"/>
        <end position="612"/>
    </location>
</feature>
<gene>
    <name evidence="13" type="ORF">KFE25_007045</name>
</gene>
<comment type="caution">
    <text evidence="13">The sequence shown here is derived from an EMBL/GenBank/DDBJ whole genome shotgun (WGS) entry which is preliminary data.</text>
</comment>
<evidence type="ECO:0000256" key="2">
    <source>
        <dbReference type="ARBA" id="ARBA00012513"/>
    </source>
</evidence>
<dbReference type="PANTHER" id="PTHR43671:SF98">
    <property type="entry name" value="SERINE_THREONINE-PROTEIN KINASE NEK11"/>
    <property type="match status" value="1"/>
</dbReference>
<dbReference type="SMART" id="SM00220">
    <property type="entry name" value="S_TKc"/>
    <property type="match status" value="1"/>
</dbReference>
<dbReference type="InterPro" id="IPR008271">
    <property type="entry name" value="Ser/Thr_kinase_AS"/>
</dbReference>
<keyword evidence="14" id="KW-1185">Reference proteome</keyword>
<dbReference type="Pfam" id="PF00069">
    <property type="entry name" value="Pkinase"/>
    <property type="match status" value="1"/>
</dbReference>